<evidence type="ECO:0000256" key="3">
    <source>
        <dbReference type="ARBA" id="ARBA00022525"/>
    </source>
</evidence>
<dbReference type="PANTHER" id="PTHR11802:SF350">
    <property type="entry name" value="CARBOXYPEPTIDASE"/>
    <property type="match status" value="1"/>
</dbReference>
<keyword evidence="4 5" id="KW-0121">Carboxypeptidase</keyword>
<evidence type="ECO:0000256" key="1">
    <source>
        <dbReference type="ARBA" id="ARBA00004613"/>
    </source>
</evidence>
<dbReference type="EMBL" id="LXQA010036605">
    <property type="protein sequence ID" value="MCH98058.1"/>
    <property type="molecule type" value="Genomic_DNA"/>
</dbReference>
<dbReference type="PRINTS" id="PR00724">
    <property type="entry name" value="CRBOXYPTASEC"/>
</dbReference>
<feature type="non-terminal residue" evidence="5">
    <location>
        <position position="1"/>
    </location>
</feature>
<comment type="similarity">
    <text evidence="2 4">Belongs to the peptidase S10 family.</text>
</comment>
<organism evidence="5 6">
    <name type="scientific">Trifolium medium</name>
    <dbReference type="NCBI Taxonomy" id="97028"/>
    <lineage>
        <taxon>Eukaryota</taxon>
        <taxon>Viridiplantae</taxon>
        <taxon>Streptophyta</taxon>
        <taxon>Embryophyta</taxon>
        <taxon>Tracheophyta</taxon>
        <taxon>Spermatophyta</taxon>
        <taxon>Magnoliopsida</taxon>
        <taxon>eudicotyledons</taxon>
        <taxon>Gunneridae</taxon>
        <taxon>Pentapetalae</taxon>
        <taxon>rosids</taxon>
        <taxon>fabids</taxon>
        <taxon>Fabales</taxon>
        <taxon>Fabaceae</taxon>
        <taxon>Papilionoideae</taxon>
        <taxon>50 kb inversion clade</taxon>
        <taxon>NPAAA clade</taxon>
        <taxon>Hologalegina</taxon>
        <taxon>IRL clade</taxon>
        <taxon>Trifolieae</taxon>
        <taxon>Trifolium</taxon>
    </lineage>
</organism>
<evidence type="ECO:0000313" key="6">
    <source>
        <dbReference type="Proteomes" id="UP000265520"/>
    </source>
</evidence>
<dbReference type="GO" id="GO:0004185">
    <property type="term" value="F:serine-type carboxypeptidase activity"/>
    <property type="evidence" value="ECO:0007669"/>
    <property type="project" value="UniProtKB-UniRule"/>
</dbReference>
<dbReference type="AlphaFoldDB" id="A0A392NG45"/>
<dbReference type="SUPFAM" id="SSF53474">
    <property type="entry name" value="alpha/beta-Hydrolases"/>
    <property type="match status" value="1"/>
</dbReference>
<dbReference type="Gene3D" id="3.40.50.1820">
    <property type="entry name" value="alpha/beta hydrolase"/>
    <property type="match status" value="1"/>
</dbReference>
<dbReference type="Pfam" id="PF00450">
    <property type="entry name" value="Peptidase_S10"/>
    <property type="match status" value="1"/>
</dbReference>
<dbReference type="InterPro" id="IPR001563">
    <property type="entry name" value="Peptidase_S10"/>
</dbReference>
<keyword evidence="6" id="KW-1185">Reference proteome</keyword>
<dbReference type="InterPro" id="IPR029058">
    <property type="entry name" value="AB_hydrolase_fold"/>
</dbReference>
<dbReference type="PANTHER" id="PTHR11802">
    <property type="entry name" value="SERINE PROTEASE FAMILY S10 SERINE CARBOXYPEPTIDASE"/>
    <property type="match status" value="1"/>
</dbReference>
<dbReference type="GO" id="GO:0005576">
    <property type="term" value="C:extracellular region"/>
    <property type="evidence" value="ECO:0007669"/>
    <property type="project" value="UniProtKB-SubCell"/>
</dbReference>
<keyword evidence="3" id="KW-0964">Secreted</keyword>
<evidence type="ECO:0000256" key="2">
    <source>
        <dbReference type="ARBA" id="ARBA00009431"/>
    </source>
</evidence>
<comment type="subcellular location">
    <subcellularLocation>
        <location evidence="1">Secreted</location>
    </subcellularLocation>
</comment>
<dbReference type="GO" id="GO:0005773">
    <property type="term" value="C:vacuole"/>
    <property type="evidence" value="ECO:0007669"/>
    <property type="project" value="TreeGrafter"/>
</dbReference>
<evidence type="ECO:0000256" key="4">
    <source>
        <dbReference type="RuleBase" id="RU361156"/>
    </source>
</evidence>
<protein>
    <recommendedName>
        <fullName evidence="4">Carboxypeptidase</fullName>
        <ecNumber evidence="4">3.4.16.-</ecNumber>
    </recommendedName>
</protein>
<proteinExistence type="inferred from homology"/>
<dbReference type="InterPro" id="IPR018202">
    <property type="entry name" value="Ser_caboxypep_ser_AS"/>
</dbReference>
<accession>A0A392NG45</accession>
<reference evidence="5 6" key="1">
    <citation type="journal article" date="2018" name="Front. Plant Sci.">
        <title>Red Clover (Trifolium pratense) and Zigzag Clover (T. medium) - A Picture of Genomic Similarities and Differences.</title>
        <authorList>
            <person name="Dluhosova J."/>
            <person name="Istvanek J."/>
            <person name="Nedelnik J."/>
            <person name="Repkova J."/>
        </authorList>
    </citation>
    <scope>NUCLEOTIDE SEQUENCE [LARGE SCALE GENOMIC DNA]</scope>
    <source>
        <strain evidence="6">cv. 10/8</strain>
        <tissue evidence="5">Leaf</tissue>
    </source>
</reference>
<dbReference type="GO" id="GO:0006508">
    <property type="term" value="P:proteolysis"/>
    <property type="evidence" value="ECO:0007669"/>
    <property type="project" value="UniProtKB-KW"/>
</dbReference>
<name>A0A392NG45_9FABA</name>
<gene>
    <name evidence="5" type="ORF">A2U01_0019057</name>
</gene>
<evidence type="ECO:0000313" key="5">
    <source>
        <dbReference type="EMBL" id="MCH98058.1"/>
    </source>
</evidence>
<dbReference type="EC" id="3.4.16.-" evidence="4"/>
<keyword evidence="4" id="KW-0378">Hydrolase</keyword>
<sequence length="89" mass="9948">ASNIIFIDQPIGTGFSYANDVNDIPHDEGGVSNDLYDFLQEFFKQHPEFVKNDFYITGESYAGHFAPALASRIHQGNKDNKGITINLKL</sequence>
<keyword evidence="4" id="KW-0645">Protease</keyword>
<comment type="caution">
    <text evidence="5">The sequence shown here is derived from an EMBL/GenBank/DDBJ whole genome shotgun (WGS) entry which is preliminary data.</text>
</comment>
<dbReference type="PROSITE" id="PS00131">
    <property type="entry name" value="CARBOXYPEPT_SER_SER"/>
    <property type="match status" value="1"/>
</dbReference>
<dbReference type="Proteomes" id="UP000265520">
    <property type="component" value="Unassembled WGS sequence"/>
</dbReference>